<dbReference type="EMBL" id="JAPUBN010000017">
    <property type="protein sequence ID" value="MCZ2722384.1"/>
    <property type="molecule type" value="Genomic_DNA"/>
</dbReference>
<keyword evidence="2" id="KW-1185">Reference proteome</keyword>
<comment type="caution">
    <text evidence="1">The sequence shown here is derived from an EMBL/GenBank/DDBJ whole genome shotgun (WGS) entry which is preliminary data.</text>
</comment>
<reference evidence="1" key="1">
    <citation type="submission" date="2022-12" db="EMBL/GenBank/DDBJ databases">
        <title>Marinomonas 15G1-11 sp. nov, isolated from marine algae.</title>
        <authorList>
            <person name="Butt M."/>
            <person name="Choi D.G."/>
            <person name="Kim J.M."/>
            <person name="Lee J.K."/>
            <person name="Baek J.H."/>
            <person name="Jeon C.O."/>
        </authorList>
    </citation>
    <scope>NUCLEOTIDE SEQUENCE</scope>
    <source>
        <strain evidence="1">15G1-11</strain>
    </source>
</reference>
<dbReference type="Proteomes" id="UP001149719">
    <property type="component" value="Unassembled WGS sequence"/>
</dbReference>
<organism evidence="1 2">
    <name type="scientific">Marinomonas phaeophyticola</name>
    <dbReference type="NCBI Taxonomy" id="3004091"/>
    <lineage>
        <taxon>Bacteria</taxon>
        <taxon>Pseudomonadati</taxon>
        <taxon>Pseudomonadota</taxon>
        <taxon>Gammaproteobacteria</taxon>
        <taxon>Oceanospirillales</taxon>
        <taxon>Oceanospirillaceae</taxon>
        <taxon>Marinomonas</taxon>
    </lineage>
</organism>
<evidence type="ECO:0008006" key="3">
    <source>
        <dbReference type="Google" id="ProtNLM"/>
    </source>
</evidence>
<gene>
    <name evidence="1" type="ORF">O1D97_12305</name>
</gene>
<accession>A0ABT4JXU2</accession>
<protein>
    <recommendedName>
        <fullName evidence="3">DUF2357 domain-containing protein</fullName>
    </recommendedName>
</protein>
<sequence length="596" mass="69093">MPNSIEPSRYQWVGNFNHNLNGHTEISKDGLLLCDGSERCQLNEKNHSFIVPINSEIDLFNRSIETIGEEAIDSCSSTLSPMLPAVVIDSESKLLPFEELLLEVLDRGHLHQISIRPRIDIRYDDEVVDIARAKRLGKGALVHLASHSEDWQRQTLSGVVPKKVLARFSEDDHNIYENRIYARLLDKIDEHLKRRLSSLKSLQVTLDHAKEFYQSENIDYRLANEICRLWGITFSESSTSKASELLDGVLTSLQFLHKSIRGLKQSGLYLLISRNTKVGNTLYRTNILNHDAHYRNLLILWEQLNKVSLKVSPKEQFEHNEMLANAYSNYVGLVLKHALQPYLNHENEKEWAGRKIKLQKNNLEWELLSESDNGLESEILFTLIPWLAYVPKPENLIKIPQNIFIAWPGLEQNIKEAAYHENWIPVSPLDMYCIERLGLLVDKIMCGKVISTFSKPITKIPKQSLALSRRLSHIAVDSESYQVEVQGEVLKEDLDKLQSTLMRENASSQAYDLILRSEEILFLIKCPVCNSRTKLYFQETGFKINCNNCKTGRYFRKEREFYEFEQVYMNLSEKNDFFKYGRNSYSFKYIDNGLYF</sequence>
<name>A0ABT4JXU2_9GAMM</name>
<proteinExistence type="predicted"/>
<dbReference type="RefSeq" id="WP_269125977.1">
    <property type="nucleotide sequence ID" value="NZ_JAPUBN010000017.1"/>
</dbReference>
<evidence type="ECO:0000313" key="2">
    <source>
        <dbReference type="Proteomes" id="UP001149719"/>
    </source>
</evidence>
<evidence type="ECO:0000313" key="1">
    <source>
        <dbReference type="EMBL" id="MCZ2722384.1"/>
    </source>
</evidence>